<evidence type="ECO:0000313" key="3">
    <source>
        <dbReference type="Proteomes" id="UP000603865"/>
    </source>
</evidence>
<dbReference type="Pfam" id="PF13649">
    <property type="entry name" value="Methyltransf_25"/>
    <property type="match status" value="1"/>
</dbReference>
<comment type="caution">
    <text evidence="2">The sequence shown here is derived from an EMBL/GenBank/DDBJ whole genome shotgun (WGS) entry which is preliminary data.</text>
</comment>
<organism evidence="2 3">
    <name type="scientific">Deinococcus ruber</name>
    <dbReference type="NCBI Taxonomy" id="1848197"/>
    <lineage>
        <taxon>Bacteria</taxon>
        <taxon>Thermotogati</taxon>
        <taxon>Deinococcota</taxon>
        <taxon>Deinococci</taxon>
        <taxon>Deinococcales</taxon>
        <taxon>Deinococcaceae</taxon>
        <taxon>Deinococcus</taxon>
    </lineage>
</organism>
<accession>A0A918C3N3</accession>
<dbReference type="SUPFAM" id="SSF53335">
    <property type="entry name" value="S-adenosyl-L-methionine-dependent methyltransferases"/>
    <property type="match status" value="1"/>
</dbReference>
<feature type="domain" description="Methyltransferase" evidence="1">
    <location>
        <begin position="141"/>
        <end position="219"/>
    </location>
</feature>
<dbReference type="InterPro" id="IPR029063">
    <property type="entry name" value="SAM-dependent_MTases_sf"/>
</dbReference>
<keyword evidence="3" id="KW-1185">Reference proteome</keyword>
<proteinExistence type="predicted"/>
<evidence type="ECO:0000259" key="1">
    <source>
        <dbReference type="Pfam" id="PF13649"/>
    </source>
</evidence>
<dbReference type="RefSeq" id="WP_189088805.1">
    <property type="nucleotide sequence ID" value="NZ_BMQL01000005.1"/>
</dbReference>
<evidence type="ECO:0000313" key="2">
    <source>
        <dbReference type="EMBL" id="GGR02176.1"/>
    </source>
</evidence>
<dbReference type="GO" id="GO:0032259">
    <property type="term" value="P:methylation"/>
    <property type="evidence" value="ECO:0007669"/>
    <property type="project" value="UniProtKB-KW"/>
</dbReference>
<dbReference type="AlphaFoldDB" id="A0A918C3N3"/>
<keyword evidence="2" id="KW-0808">Transferase</keyword>
<sequence>MLPPVFTSEPLKIVLDWLQHALEQHGEARCWVPDPDAGHALHLYAGEALPTAGIHRPYLSWLDAADLLDAHFLTPQKGADELDSFVLLHFRRRVTPPADRTEGRYAAGREFQRIDKLEDPHLLHDLNEALTRADLKPGARVLSLGVGSGRELALLEQAYPGQTFEVLGLDIEPSALELARQRFPAQVAGHWRFEQRDVRALPDAALGRFDLILALSLFQSPGLVIEDLLRGLRLGQLAAGGSLIVGFPNVRYRGQTISYGARMLNFARPDLSLLMRDVVTVRRHLQKHGFTVYVTGKYEVLVTAVSR</sequence>
<gene>
    <name evidence="2" type="ORF">GCM10008957_13870</name>
</gene>
<reference evidence="2" key="1">
    <citation type="journal article" date="2014" name="Int. J. Syst. Evol. Microbiol.">
        <title>Complete genome sequence of Corynebacterium casei LMG S-19264T (=DSM 44701T), isolated from a smear-ripened cheese.</title>
        <authorList>
            <consortium name="US DOE Joint Genome Institute (JGI-PGF)"/>
            <person name="Walter F."/>
            <person name="Albersmeier A."/>
            <person name="Kalinowski J."/>
            <person name="Ruckert C."/>
        </authorList>
    </citation>
    <scope>NUCLEOTIDE SEQUENCE</scope>
    <source>
        <strain evidence="2">JCM 31311</strain>
    </source>
</reference>
<dbReference type="InterPro" id="IPR041698">
    <property type="entry name" value="Methyltransf_25"/>
</dbReference>
<dbReference type="EMBL" id="BMQL01000005">
    <property type="protein sequence ID" value="GGR02176.1"/>
    <property type="molecule type" value="Genomic_DNA"/>
</dbReference>
<keyword evidence="2" id="KW-0489">Methyltransferase</keyword>
<dbReference type="CDD" id="cd02440">
    <property type="entry name" value="AdoMet_MTases"/>
    <property type="match status" value="1"/>
</dbReference>
<protein>
    <submittedName>
        <fullName evidence="2">Methyltransferase type 12</fullName>
    </submittedName>
</protein>
<reference evidence="2" key="2">
    <citation type="submission" date="2020-09" db="EMBL/GenBank/DDBJ databases">
        <authorList>
            <person name="Sun Q."/>
            <person name="Ohkuma M."/>
        </authorList>
    </citation>
    <scope>NUCLEOTIDE SEQUENCE</scope>
    <source>
        <strain evidence="2">JCM 31311</strain>
    </source>
</reference>
<dbReference type="Proteomes" id="UP000603865">
    <property type="component" value="Unassembled WGS sequence"/>
</dbReference>
<dbReference type="PANTHER" id="PTHR43464:SF58">
    <property type="entry name" value="BLR7975 PROTEIN"/>
    <property type="match status" value="1"/>
</dbReference>
<dbReference type="Gene3D" id="3.40.50.150">
    <property type="entry name" value="Vaccinia Virus protein VP39"/>
    <property type="match status" value="1"/>
</dbReference>
<name>A0A918C3N3_9DEIO</name>
<dbReference type="GO" id="GO:0008168">
    <property type="term" value="F:methyltransferase activity"/>
    <property type="evidence" value="ECO:0007669"/>
    <property type="project" value="UniProtKB-KW"/>
</dbReference>
<dbReference type="PANTHER" id="PTHR43464">
    <property type="entry name" value="METHYLTRANSFERASE"/>
    <property type="match status" value="1"/>
</dbReference>